<keyword evidence="2" id="KW-1185">Reference proteome</keyword>
<gene>
    <name evidence="1" type="ORF">GCM10011389_20450</name>
</gene>
<dbReference type="RefSeq" id="WP_188653413.1">
    <property type="nucleotide sequence ID" value="NZ_BMIN01000008.1"/>
</dbReference>
<protein>
    <submittedName>
        <fullName evidence="1">Uncharacterized protein</fullName>
    </submittedName>
</protein>
<sequence>MSVSYTEINEILSRWAANDPPIEDFTVENVLSTLNISNDRYEDVLRFLMNKEGFELVPLKMLLCPENHKGKTFHLNDPINEEEIYDCWCGEEDYYNPDNVVLVFNFTDDFKSDALKKKMNIRRPMKVG</sequence>
<name>A0ABQ1Q4Z8_9BACI</name>
<dbReference type="Proteomes" id="UP000642571">
    <property type="component" value="Unassembled WGS sequence"/>
</dbReference>
<dbReference type="EMBL" id="BMIN01000008">
    <property type="protein sequence ID" value="GGD12799.1"/>
    <property type="molecule type" value="Genomic_DNA"/>
</dbReference>
<accession>A0ABQ1Q4Z8</accession>
<organism evidence="1 2">
    <name type="scientific">Pontibacillus salipaludis</name>
    <dbReference type="NCBI Taxonomy" id="1697394"/>
    <lineage>
        <taxon>Bacteria</taxon>
        <taxon>Bacillati</taxon>
        <taxon>Bacillota</taxon>
        <taxon>Bacilli</taxon>
        <taxon>Bacillales</taxon>
        <taxon>Bacillaceae</taxon>
        <taxon>Pontibacillus</taxon>
    </lineage>
</organism>
<proteinExistence type="predicted"/>
<reference evidence="2" key="1">
    <citation type="journal article" date="2019" name="Int. J. Syst. Evol. Microbiol.">
        <title>The Global Catalogue of Microorganisms (GCM) 10K type strain sequencing project: providing services to taxonomists for standard genome sequencing and annotation.</title>
        <authorList>
            <consortium name="The Broad Institute Genomics Platform"/>
            <consortium name="The Broad Institute Genome Sequencing Center for Infectious Disease"/>
            <person name="Wu L."/>
            <person name="Ma J."/>
        </authorList>
    </citation>
    <scope>NUCLEOTIDE SEQUENCE [LARGE SCALE GENOMIC DNA]</scope>
    <source>
        <strain evidence="2">CGMCC 1.15353</strain>
    </source>
</reference>
<evidence type="ECO:0000313" key="1">
    <source>
        <dbReference type="EMBL" id="GGD12799.1"/>
    </source>
</evidence>
<evidence type="ECO:0000313" key="2">
    <source>
        <dbReference type="Proteomes" id="UP000642571"/>
    </source>
</evidence>
<comment type="caution">
    <text evidence="1">The sequence shown here is derived from an EMBL/GenBank/DDBJ whole genome shotgun (WGS) entry which is preliminary data.</text>
</comment>